<evidence type="ECO:0000313" key="1">
    <source>
        <dbReference type="EMBL" id="MBW84624.1"/>
    </source>
</evidence>
<organism evidence="1">
    <name type="scientific">Rhizophora mucronata</name>
    <name type="common">Asiatic mangrove</name>
    <dbReference type="NCBI Taxonomy" id="61149"/>
    <lineage>
        <taxon>Eukaryota</taxon>
        <taxon>Viridiplantae</taxon>
        <taxon>Streptophyta</taxon>
        <taxon>Embryophyta</taxon>
        <taxon>Tracheophyta</taxon>
        <taxon>Spermatophyta</taxon>
        <taxon>Magnoliopsida</taxon>
        <taxon>eudicotyledons</taxon>
        <taxon>Gunneridae</taxon>
        <taxon>Pentapetalae</taxon>
        <taxon>rosids</taxon>
        <taxon>fabids</taxon>
        <taxon>Malpighiales</taxon>
        <taxon>Rhizophoraceae</taxon>
        <taxon>Rhizophora</taxon>
    </lineage>
</organism>
<protein>
    <submittedName>
        <fullName evidence="1">Uncharacterized protein</fullName>
    </submittedName>
</protein>
<name>A0A2P2ITU4_RHIMU</name>
<sequence length="80" mass="9099">MAAKKPKNQNPRIPKFPKIGDMSFECGYRSSFSSPSSVNENTERYKIWDHNNITIKSGVTPRSTKAKPSTISLHYIQNNK</sequence>
<dbReference type="EMBL" id="GGEC01004141">
    <property type="protein sequence ID" value="MBW84624.1"/>
    <property type="molecule type" value="Transcribed_RNA"/>
</dbReference>
<proteinExistence type="predicted"/>
<dbReference type="AlphaFoldDB" id="A0A2P2ITU4"/>
<accession>A0A2P2ITU4</accession>
<reference evidence="1" key="1">
    <citation type="submission" date="2018-02" db="EMBL/GenBank/DDBJ databases">
        <title>Rhizophora mucronata_Transcriptome.</title>
        <authorList>
            <person name="Meera S.P."/>
            <person name="Sreeshan A."/>
            <person name="Augustine A."/>
        </authorList>
    </citation>
    <scope>NUCLEOTIDE SEQUENCE</scope>
    <source>
        <tissue evidence="1">Leaf</tissue>
    </source>
</reference>